<name>A0AAP0MY18_9ROSI</name>
<dbReference type="FunFam" id="1.10.10.60:FF:000104">
    <property type="entry name" value="trihelix transcription factor ASIL2"/>
    <property type="match status" value="1"/>
</dbReference>
<feature type="compositionally biased region" description="Acidic residues" evidence="8">
    <location>
        <begin position="84"/>
        <end position="110"/>
    </location>
</feature>
<feature type="compositionally biased region" description="Acidic residues" evidence="8">
    <location>
        <begin position="48"/>
        <end position="70"/>
    </location>
</feature>
<feature type="region of interest" description="Disordered" evidence="8">
    <location>
        <begin position="1"/>
        <end position="129"/>
    </location>
</feature>
<dbReference type="Gene3D" id="1.10.10.60">
    <property type="entry name" value="Homeodomain-like"/>
    <property type="match status" value="1"/>
</dbReference>
<dbReference type="InterPro" id="IPR044823">
    <property type="entry name" value="ASIL1/2-like"/>
</dbReference>
<evidence type="ECO:0000256" key="3">
    <source>
        <dbReference type="ARBA" id="ARBA00023054"/>
    </source>
</evidence>
<dbReference type="PANTHER" id="PTHR31307:SF6">
    <property type="entry name" value="OS01G0718900 PROTEIN"/>
    <property type="match status" value="1"/>
</dbReference>
<feature type="coiled-coil region" evidence="7">
    <location>
        <begin position="345"/>
        <end position="398"/>
    </location>
</feature>
<dbReference type="GO" id="GO:0000976">
    <property type="term" value="F:transcription cis-regulatory region binding"/>
    <property type="evidence" value="ECO:0007669"/>
    <property type="project" value="TreeGrafter"/>
</dbReference>
<dbReference type="InterPro" id="IPR044822">
    <property type="entry name" value="Myb_DNA-bind_4"/>
</dbReference>
<comment type="caution">
    <text evidence="10">The sequence shown here is derived from an EMBL/GenBank/DDBJ whole genome shotgun (WGS) entry which is preliminary data.</text>
</comment>
<dbReference type="GO" id="GO:0005634">
    <property type="term" value="C:nucleus"/>
    <property type="evidence" value="ECO:0007669"/>
    <property type="project" value="UniProtKB-SubCell"/>
</dbReference>
<dbReference type="PANTHER" id="PTHR31307">
    <property type="entry name" value="TRIHELIX TRANSCRIPTION FACTOR ASIL2"/>
    <property type="match status" value="1"/>
</dbReference>
<keyword evidence="4" id="KW-0238">DNA-binding</keyword>
<evidence type="ECO:0000256" key="8">
    <source>
        <dbReference type="SAM" id="MobiDB-lite"/>
    </source>
</evidence>
<evidence type="ECO:0000256" key="2">
    <source>
        <dbReference type="ARBA" id="ARBA00023015"/>
    </source>
</evidence>
<accession>A0AAP0MY18</accession>
<evidence type="ECO:0000256" key="7">
    <source>
        <dbReference type="SAM" id="Coils"/>
    </source>
</evidence>
<proteinExistence type="predicted"/>
<dbReference type="AlphaFoldDB" id="A0AAP0MY18"/>
<reference evidence="10 11" key="1">
    <citation type="submission" date="2024-05" db="EMBL/GenBank/DDBJ databases">
        <title>Haplotype-resolved chromosome-level genome assembly of Huyou (Citrus changshanensis).</title>
        <authorList>
            <person name="Miao C."/>
            <person name="Chen W."/>
            <person name="Wu Y."/>
            <person name="Wang L."/>
            <person name="Zhao S."/>
            <person name="Grierson D."/>
            <person name="Xu C."/>
            <person name="Chen K."/>
        </authorList>
    </citation>
    <scope>NUCLEOTIDE SEQUENCE [LARGE SCALE GENOMIC DNA]</scope>
    <source>
        <strain evidence="10">01-14</strain>
        <tissue evidence="10">Leaf</tissue>
    </source>
</reference>
<evidence type="ECO:0000259" key="9">
    <source>
        <dbReference type="Pfam" id="PF13837"/>
    </source>
</evidence>
<dbReference type="Pfam" id="PF13837">
    <property type="entry name" value="Myb_DNA-bind_4"/>
    <property type="match status" value="1"/>
</dbReference>
<sequence>MDDTDDDARYPPNPYGGNHQQGYGSSRRQKLPVRGVTYSREVGNQYVNDEDETDVDDDEDEVEFGEEEENNNQNNGIVPYVEKDVDDDDDDEDDEVEDHDNDDEYNEDDDGNRGNYNWKADDLDDVERHPKKRKLKSLVSSYEFAPRVPTPVVATPALRPSSGGRNALTDWNEHETFVLLDAWGDRFLQRGRKSLRSEEWQEVAEKVSEVSKIERTDTQCRNRLDTLKKKYKKEKLRMAETGDTGSKWVYFKKMDMLMSSPQQQGGLSCGMDSGEYVFMNPRAYLNRANGVDEMRDSPGHSESTAGEEDDSDGLPPKKRKIGRESDDRSSFRLLADSIHKFSEIYEKIENSKRQQMLELEKMRMDFHRDLEMQKRQIMERAQAEIAKIRQGLDDENDVSVENASGRHQVLLIFVTFDFPLQRALRDILDPSWWLVRQLQSKLAEYI</sequence>
<keyword evidence="6" id="KW-0539">Nucleus</keyword>
<feature type="region of interest" description="Disordered" evidence="8">
    <location>
        <begin position="291"/>
        <end position="326"/>
    </location>
</feature>
<evidence type="ECO:0000256" key="6">
    <source>
        <dbReference type="ARBA" id="ARBA00023242"/>
    </source>
</evidence>
<dbReference type="EMBL" id="JBCGBO010000001">
    <property type="protein sequence ID" value="KAK9229158.1"/>
    <property type="molecule type" value="Genomic_DNA"/>
</dbReference>
<evidence type="ECO:0000313" key="10">
    <source>
        <dbReference type="EMBL" id="KAK9229158.1"/>
    </source>
</evidence>
<keyword evidence="5" id="KW-0804">Transcription</keyword>
<keyword evidence="2" id="KW-0805">Transcription regulation</keyword>
<evidence type="ECO:0000313" key="11">
    <source>
        <dbReference type="Proteomes" id="UP001428341"/>
    </source>
</evidence>
<evidence type="ECO:0000256" key="5">
    <source>
        <dbReference type="ARBA" id="ARBA00023163"/>
    </source>
</evidence>
<feature type="domain" description="Myb/SANT-like DNA-binding" evidence="9">
    <location>
        <begin position="170"/>
        <end position="257"/>
    </location>
</feature>
<evidence type="ECO:0000256" key="1">
    <source>
        <dbReference type="ARBA" id="ARBA00004123"/>
    </source>
</evidence>
<comment type="subcellular location">
    <subcellularLocation>
        <location evidence="1">Nucleus</location>
    </subcellularLocation>
</comment>
<keyword evidence="11" id="KW-1185">Reference proteome</keyword>
<gene>
    <name evidence="10" type="ORF">WN944_022115</name>
</gene>
<protein>
    <recommendedName>
        <fullName evidence="9">Myb/SANT-like DNA-binding domain-containing protein</fullName>
    </recommendedName>
</protein>
<evidence type="ECO:0000256" key="4">
    <source>
        <dbReference type="ARBA" id="ARBA00023125"/>
    </source>
</evidence>
<dbReference type="Proteomes" id="UP001428341">
    <property type="component" value="Unassembled WGS sequence"/>
</dbReference>
<keyword evidence="3 7" id="KW-0175">Coiled coil</keyword>
<organism evidence="10 11">
    <name type="scientific">Citrus x changshan-huyou</name>
    <dbReference type="NCBI Taxonomy" id="2935761"/>
    <lineage>
        <taxon>Eukaryota</taxon>
        <taxon>Viridiplantae</taxon>
        <taxon>Streptophyta</taxon>
        <taxon>Embryophyta</taxon>
        <taxon>Tracheophyta</taxon>
        <taxon>Spermatophyta</taxon>
        <taxon>Magnoliopsida</taxon>
        <taxon>eudicotyledons</taxon>
        <taxon>Gunneridae</taxon>
        <taxon>Pentapetalae</taxon>
        <taxon>rosids</taxon>
        <taxon>malvids</taxon>
        <taxon>Sapindales</taxon>
        <taxon>Rutaceae</taxon>
        <taxon>Aurantioideae</taxon>
        <taxon>Citrus</taxon>
    </lineage>
</organism>